<accession>A0A9P7BWX7</accession>
<organism evidence="1 2">
    <name type="scientific">Rhizopus oryzae</name>
    <name type="common">Mucormycosis agent</name>
    <name type="synonym">Rhizopus arrhizus var. delemar</name>
    <dbReference type="NCBI Taxonomy" id="64495"/>
    <lineage>
        <taxon>Eukaryota</taxon>
        <taxon>Fungi</taxon>
        <taxon>Fungi incertae sedis</taxon>
        <taxon>Mucoromycota</taxon>
        <taxon>Mucoromycotina</taxon>
        <taxon>Mucoromycetes</taxon>
        <taxon>Mucorales</taxon>
        <taxon>Mucorineae</taxon>
        <taxon>Rhizopodaceae</taxon>
        <taxon>Rhizopus</taxon>
    </lineage>
</organism>
<proteinExistence type="predicted"/>
<dbReference type="AlphaFoldDB" id="A0A9P7BWX7"/>
<protein>
    <submittedName>
        <fullName evidence="1">Uncharacterized protein</fullName>
    </submittedName>
</protein>
<dbReference type="Proteomes" id="UP000716291">
    <property type="component" value="Unassembled WGS sequence"/>
</dbReference>
<evidence type="ECO:0000313" key="2">
    <source>
        <dbReference type="Proteomes" id="UP000716291"/>
    </source>
</evidence>
<dbReference type="OrthoDB" id="2209168at2759"/>
<comment type="caution">
    <text evidence="1">The sequence shown here is derived from an EMBL/GenBank/DDBJ whole genome shotgun (WGS) entry which is preliminary data.</text>
</comment>
<gene>
    <name evidence="1" type="ORF">G6F64_000822</name>
</gene>
<reference evidence="1" key="1">
    <citation type="journal article" date="2020" name="Microb. Genom.">
        <title>Genetic diversity of clinical and environmental Mucorales isolates obtained from an investigation of mucormycosis cases among solid organ transplant recipients.</title>
        <authorList>
            <person name="Nguyen M.H."/>
            <person name="Kaul D."/>
            <person name="Muto C."/>
            <person name="Cheng S.J."/>
            <person name="Richter R.A."/>
            <person name="Bruno V.M."/>
            <person name="Liu G."/>
            <person name="Beyhan S."/>
            <person name="Sundermann A.J."/>
            <person name="Mounaud S."/>
            <person name="Pasculle A.W."/>
            <person name="Nierman W.C."/>
            <person name="Driscoll E."/>
            <person name="Cumbie R."/>
            <person name="Clancy C.J."/>
            <person name="Dupont C.L."/>
        </authorList>
    </citation>
    <scope>NUCLEOTIDE SEQUENCE</scope>
    <source>
        <strain evidence="1">GL11</strain>
    </source>
</reference>
<dbReference type="EMBL" id="JAANQT010000055">
    <property type="protein sequence ID" value="KAG1315257.1"/>
    <property type="molecule type" value="Genomic_DNA"/>
</dbReference>
<evidence type="ECO:0000313" key="1">
    <source>
        <dbReference type="EMBL" id="KAG1315257.1"/>
    </source>
</evidence>
<name>A0A9P7BWX7_RHIOR</name>
<keyword evidence="2" id="KW-1185">Reference proteome</keyword>
<sequence length="96" mass="11265">MSTIFLYKDGCGHVVDENDGPEPMDYIIDQNEFIVETIVTHSEYLKHTASSESSLTYLMVVEKSKEEDTRMKEANIKRDYVRYTVQNKARFFRSED</sequence>